<dbReference type="AlphaFoldDB" id="D7DBC0"/>
<comment type="catalytic activity">
    <reaction evidence="4">
        <text>GTP + succinate + CoA = succinyl-CoA + GDP + phosphate</text>
        <dbReference type="Rhea" id="RHEA:22120"/>
        <dbReference type="ChEBI" id="CHEBI:30031"/>
        <dbReference type="ChEBI" id="CHEBI:37565"/>
        <dbReference type="ChEBI" id="CHEBI:43474"/>
        <dbReference type="ChEBI" id="CHEBI:57287"/>
        <dbReference type="ChEBI" id="CHEBI:57292"/>
        <dbReference type="ChEBI" id="CHEBI:58189"/>
    </reaction>
</comment>
<evidence type="ECO:0000256" key="7">
    <source>
        <dbReference type="RuleBase" id="RU000699"/>
    </source>
</evidence>
<protein>
    <recommendedName>
        <fullName evidence="4">Succinate--CoA ligase [ADP-forming] subunit alpha</fullName>
        <ecNumber evidence="4">6.2.1.5</ecNumber>
    </recommendedName>
    <alternativeName>
        <fullName evidence="4">Succinyl-CoA synthetase subunit alpha</fullName>
        <shortName evidence="4">SCS-alpha</shortName>
    </alternativeName>
</protein>
<keyword evidence="2 4" id="KW-0436">Ligase</keyword>
<dbReference type="EMBL" id="CP002051">
    <property type="protein sequence ID" value="ADI31467.1"/>
    <property type="molecule type" value="Genomic_DNA"/>
</dbReference>
<dbReference type="eggNOG" id="arCOG01339">
    <property type="taxonomic scope" value="Archaea"/>
</dbReference>
<dbReference type="KEGG" id="shc:Shell_0335"/>
<dbReference type="GO" id="GO:0009361">
    <property type="term" value="C:succinate-CoA ligase complex (ADP-forming)"/>
    <property type="evidence" value="ECO:0007669"/>
    <property type="project" value="TreeGrafter"/>
</dbReference>
<proteinExistence type="inferred from homology"/>
<dbReference type="OrthoDB" id="55711at2157"/>
<dbReference type="GO" id="GO:0006099">
    <property type="term" value="P:tricarboxylic acid cycle"/>
    <property type="evidence" value="ECO:0007669"/>
    <property type="project" value="UniProtKB-UniRule"/>
</dbReference>
<dbReference type="Pfam" id="PF00549">
    <property type="entry name" value="Ligase_CoA"/>
    <property type="match status" value="1"/>
</dbReference>
<dbReference type="HOGENOM" id="CLU_052104_0_0_2"/>
<gene>
    <name evidence="4" type="primary">sucD</name>
    <name evidence="9" type="ordered locus">Shell_0335</name>
</gene>
<dbReference type="PANTHER" id="PTHR11117">
    <property type="entry name" value="SUCCINYL-COA LIGASE SUBUNIT ALPHA"/>
    <property type="match status" value="1"/>
</dbReference>
<dbReference type="NCBIfam" id="TIGR01019">
    <property type="entry name" value="sucCoAalpha"/>
    <property type="match status" value="1"/>
</dbReference>
<dbReference type="Gene3D" id="3.40.50.720">
    <property type="entry name" value="NAD(P)-binding Rossmann-like Domain"/>
    <property type="match status" value="1"/>
</dbReference>
<dbReference type="GO" id="GO:0004776">
    <property type="term" value="F:succinate-CoA ligase (GDP-forming) activity"/>
    <property type="evidence" value="ECO:0007669"/>
    <property type="project" value="TreeGrafter"/>
</dbReference>
<dbReference type="Pfam" id="PF02629">
    <property type="entry name" value="CoA_binding"/>
    <property type="match status" value="1"/>
</dbReference>
<dbReference type="InterPro" id="IPR036291">
    <property type="entry name" value="NAD(P)-bd_dom_sf"/>
</dbReference>
<dbReference type="InterPro" id="IPR003781">
    <property type="entry name" value="CoA-bd"/>
</dbReference>
<dbReference type="RefSeq" id="WP_013142665.1">
    <property type="nucleotide sequence ID" value="NC_014205.1"/>
</dbReference>
<dbReference type="InterPro" id="IPR016102">
    <property type="entry name" value="Succinyl-CoA_synth-like"/>
</dbReference>
<feature type="active site" description="Tele-phosphohistidine intermediate" evidence="4 5">
    <location>
        <position position="249"/>
    </location>
</feature>
<dbReference type="InterPro" id="IPR005811">
    <property type="entry name" value="SUCC_ACL_C"/>
</dbReference>
<dbReference type="GeneID" id="9233624"/>
<feature type="binding site" evidence="4">
    <location>
        <begin position="97"/>
        <end position="99"/>
    </location>
    <ligand>
        <name>CoA</name>
        <dbReference type="ChEBI" id="CHEBI:57287"/>
    </ligand>
</feature>
<reference evidence="9 10" key="2">
    <citation type="journal article" date="2011" name="Stand. Genomic Sci.">
        <title>Complete genome sequence of Staphylothermus hellenicus P8.</title>
        <authorList>
            <person name="Anderson I."/>
            <person name="Wirth R."/>
            <person name="Lucas S."/>
            <person name="Copeland A."/>
            <person name="Lapidus A."/>
            <person name="Cheng J.F."/>
            <person name="Goodwin L."/>
            <person name="Pitluck S."/>
            <person name="Davenport K."/>
            <person name="Detter J.C."/>
            <person name="Han C."/>
            <person name="Tapia R."/>
            <person name="Land M."/>
            <person name="Hauser L."/>
            <person name="Pati A."/>
            <person name="Mikhailova N."/>
            <person name="Woyke T."/>
            <person name="Klenk H.P."/>
            <person name="Kyrpides N."/>
            <person name="Ivanova N."/>
        </authorList>
    </citation>
    <scope>NUCLEOTIDE SEQUENCE [LARGE SCALE GENOMIC DNA]</scope>
    <source>
        <strain evidence="10">DSM 12710 / JCM 10830 / BK20S6-10-b1 / P8</strain>
    </source>
</reference>
<dbReference type="PRINTS" id="PR01798">
    <property type="entry name" value="SCOASYNTHASE"/>
</dbReference>
<dbReference type="InterPro" id="IPR033847">
    <property type="entry name" value="Citrt_syn/SCS-alpha_CS"/>
</dbReference>
<evidence type="ECO:0000256" key="5">
    <source>
        <dbReference type="PIRSR" id="PIRSR001553-1"/>
    </source>
</evidence>
<dbReference type="UniPathway" id="UPA00223">
    <property type="reaction ID" value="UER00999"/>
</dbReference>
<evidence type="ECO:0000256" key="1">
    <source>
        <dbReference type="ARBA" id="ARBA00022532"/>
    </source>
</evidence>
<name>D7DBC0_STAHD</name>
<evidence type="ECO:0000313" key="10">
    <source>
        <dbReference type="Proteomes" id="UP000002573"/>
    </source>
</evidence>
<feature type="binding site" evidence="4">
    <location>
        <position position="43"/>
    </location>
    <ligand>
        <name>CoA</name>
        <dbReference type="ChEBI" id="CHEBI:57287"/>
    </ligand>
</feature>
<dbReference type="NCBIfam" id="NF004230">
    <property type="entry name" value="PRK05678.1"/>
    <property type="match status" value="1"/>
</dbReference>
<dbReference type="Proteomes" id="UP000002573">
    <property type="component" value="Chromosome"/>
</dbReference>
<accession>D7DBC0</accession>
<evidence type="ECO:0000256" key="4">
    <source>
        <dbReference type="HAMAP-Rule" id="MF_01988"/>
    </source>
</evidence>
<evidence type="ECO:0000256" key="3">
    <source>
        <dbReference type="ARBA" id="ARBA00022741"/>
    </source>
</evidence>
<reference evidence="10" key="1">
    <citation type="submission" date="2010-05" db="EMBL/GenBank/DDBJ databases">
        <title>Complete sequence of Staphylothermus hellenicus DSM 12710.</title>
        <authorList>
            <consortium name="US DOE Joint Genome Institute"/>
            <person name="Lucas S."/>
            <person name="Copeland A."/>
            <person name="Lapidus A."/>
            <person name="Cheng J.-F."/>
            <person name="Bruce D."/>
            <person name="Goodwin L."/>
            <person name="Pitluck S."/>
            <person name="Davenport K."/>
            <person name="Detter J.C."/>
            <person name="Han C."/>
            <person name="Tapia R."/>
            <person name="Larimer F."/>
            <person name="Land M."/>
            <person name="Hauser L."/>
            <person name="Kyrpides N."/>
            <person name="Mikhailova N."/>
            <person name="Anderson I.J."/>
            <person name="Woyke T."/>
        </authorList>
    </citation>
    <scope>NUCLEOTIDE SEQUENCE [LARGE SCALE GENOMIC DNA]</scope>
    <source>
        <strain evidence="10">DSM 12710 / JCM 10830 / BK20S6-10-b1 / P8</strain>
    </source>
</reference>
<dbReference type="SUPFAM" id="SSF52210">
    <property type="entry name" value="Succinyl-CoA synthetase domains"/>
    <property type="match status" value="1"/>
</dbReference>
<keyword evidence="3 4" id="KW-0547">Nucleotide-binding</keyword>
<dbReference type="InterPro" id="IPR017440">
    <property type="entry name" value="Cit_synth/succinyl-CoA_lig_AS"/>
</dbReference>
<sequence length="296" mass="31603">MGVLVNKNTRVLVQGITGREGSFHTKLMLEYGTKIVAGVTPGKGGMNVYGVPVYDTVYEAIENIGEIDASIIFVPAKFASDAVFEAIDADIKTIVVITEGIPVHEELEFVKYAKKKNTVIIGPNTPGIMVPGETKIGIMPAHVFKPGKIGLISRSGTLTYEIARELGKKGYGISTVIGLGGDPVTGLNFVEAYELFIKDPSTRAVVLIGEIGGDAEERFAKYYAELSMKKPVVAYVAGKTAPPGKRMGHAGAIISMGVGDYQSKKQALLKANIPVAEKPSDIPILLGSVFEKLYNN</sequence>
<dbReference type="GO" id="GO:0000166">
    <property type="term" value="F:nucleotide binding"/>
    <property type="evidence" value="ECO:0007669"/>
    <property type="project" value="UniProtKB-KW"/>
</dbReference>
<dbReference type="PROSITE" id="PS00399">
    <property type="entry name" value="SUCCINYL_COA_LIG_2"/>
    <property type="match status" value="1"/>
</dbReference>
<keyword evidence="10" id="KW-1185">Reference proteome</keyword>
<comment type="catalytic activity">
    <reaction evidence="4 7">
        <text>succinate + ATP + CoA = succinyl-CoA + ADP + phosphate</text>
        <dbReference type="Rhea" id="RHEA:17661"/>
        <dbReference type="ChEBI" id="CHEBI:30031"/>
        <dbReference type="ChEBI" id="CHEBI:30616"/>
        <dbReference type="ChEBI" id="CHEBI:43474"/>
        <dbReference type="ChEBI" id="CHEBI:57287"/>
        <dbReference type="ChEBI" id="CHEBI:57292"/>
        <dbReference type="ChEBI" id="CHEBI:456216"/>
        <dbReference type="EC" id="6.2.1.5"/>
    </reaction>
</comment>
<feature type="binding site" evidence="4">
    <location>
        <position position="160"/>
    </location>
    <ligand>
        <name>substrate</name>
        <note>ligand shared with subunit beta</note>
    </ligand>
</feature>
<evidence type="ECO:0000256" key="6">
    <source>
        <dbReference type="RuleBase" id="RU000677"/>
    </source>
</evidence>
<dbReference type="FunFam" id="3.40.50.720:FF:000205">
    <property type="entry name" value="Succinate--CoA ligase [ADP-forming] subunit alpha"/>
    <property type="match status" value="1"/>
</dbReference>
<dbReference type="PROSITE" id="PS01216">
    <property type="entry name" value="SUCCINYL_COA_LIG_1"/>
    <property type="match status" value="1"/>
</dbReference>
<organism evidence="9 10">
    <name type="scientific">Staphylothermus hellenicus (strain DSM 12710 / JCM 10830 / BK20S6-10-b1 / P8)</name>
    <dbReference type="NCBI Taxonomy" id="591019"/>
    <lineage>
        <taxon>Archaea</taxon>
        <taxon>Thermoproteota</taxon>
        <taxon>Thermoprotei</taxon>
        <taxon>Desulfurococcales</taxon>
        <taxon>Desulfurococcaceae</taxon>
        <taxon>Staphylothermus</taxon>
    </lineage>
</organism>
<evidence type="ECO:0000313" key="9">
    <source>
        <dbReference type="EMBL" id="ADI31467.1"/>
    </source>
</evidence>
<comment type="function">
    <text evidence="4 7">Succinyl-CoA synthetase functions in the citric acid cycle (TCA), coupling the hydrolysis of succinyl-CoA to the synthesis of either ATP or GTP and thus represents the only step of substrate-level phosphorylation in the TCA. The alpha subunit of the enzyme binds the substrates coenzyme A and phosphate, while succinate binding and nucleotide specificity is provided by the beta subunit.</text>
</comment>
<dbReference type="FunFam" id="3.40.50.261:FF:000006">
    <property type="entry name" value="Succinate--CoA ligase [ADP-forming] subunit alpha"/>
    <property type="match status" value="1"/>
</dbReference>
<dbReference type="PIRSF" id="PIRSF001553">
    <property type="entry name" value="SucCS_alpha"/>
    <property type="match status" value="1"/>
</dbReference>
<dbReference type="PANTHER" id="PTHR11117:SF2">
    <property type="entry name" value="SUCCINATE--COA LIGASE [ADP_GDP-FORMING] SUBUNIT ALPHA, MITOCHONDRIAL"/>
    <property type="match status" value="1"/>
</dbReference>
<dbReference type="HAMAP" id="MF_01988">
    <property type="entry name" value="Succ_CoA_alpha"/>
    <property type="match status" value="1"/>
</dbReference>
<dbReference type="STRING" id="591019.Shell_0335"/>
<comment type="pathway">
    <text evidence="4 7">Carbohydrate metabolism; tricarboxylic acid cycle; succinate from succinyl-CoA (ligase route): step 1/1.</text>
</comment>
<dbReference type="SUPFAM" id="SSF51735">
    <property type="entry name" value="NAD(P)-binding Rossmann-fold domains"/>
    <property type="match status" value="1"/>
</dbReference>
<comment type="similarity">
    <text evidence="4 6">Belongs to the succinate/malate CoA ligase alpha subunit family.</text>
</comment>
<dbReference type="SMART" id="SM00881">
    <property type="entry name" value="CoA_binding"/>
    <property type="match status" value="1"/>
</dbReference>
<dbReference type="GO" id="GO:0004775">
    <property type="term" value="F:succinate-CoA ligase (ADP-forming) activity"/>
    <property type="evidence" value="ECO:0007669"/>
    <property type="project" value="UniProtKB-UniRule"/>
</dbReference>
<dbReference type="InterPro" id="IPR005810">
    <property type="entry name" value="CoA_lig_alpha"/>
</dbReference>
<dbReference type="EC" id="6.2.1.5" evidence="4"/>
<comment type="subunit">
    <text evidence="4 7">Heterotetramer of two alpha and two beta subunits.</text>
</comment>
<feature type="domain" description="CoA-binding" evidence="8">
    <location>
        <begin position="4"/>
        <end position="101"/>
    </location>
</feature>
<keyword evidence="1 4" id="KW-0816">Tricarboxylic acid cycle</keyword>
<evidence type="ECO:0000256" key="2">
    <source>
        <dbReference type="ARBA" id="ARBA00022598"/>
    </source>
</evidence>
<feature type="binding site" evidence="4">
    <location>
        <begin position="17"/>
        <end position="20"/>
    </location>
    <ligand>
        <name>CoA</name>
        <dbReference type="ChEBI" id="CHEBI:57287"/>
    </ligand>
</feature>
<dbReference type="Gene3D" id="3.40.50.261">
    <property type="entry name" value="Succinyl-CoA synthetase domains"/>
    <property type="match status" value="1"/>
</dbReference>
<evidence type="ECO:0000259" key="8">
    <source>
        <dbReference type="SMART" id="SM00881"/>
    </source>
</evidence>